<keyword evidence="4" id="KW-1185">Reference proteome</keyword>
<dbReference type="CDD" id="cd06170">
    <property type="entry name" value="LuxR_C_like"/>
    <property type="match status" value="1"/>
</dbReference>
<dbReference type="GO" id="GO:0006355">
    <property type="term" value="P:regulation of DNA-templated transcription"/>
    <property type="evidence" value="ECO:0007669"/>
    <property type="project" value="InterPro"/>
</dbReference>
<dbReference type="InterPro" id="IPR036388">
    <property type="entry name" value="WH-like_DNA-bd_sf"/>
</dbReference>
<dbReference type="PANTHER" id="PTHR43214">
    <property type="entry name" value="TWO-COMPONENT RESPONSE REGULATOR"/>
    <property type="match status" value="1"/>
</dbReference>
<sequence>MFLAEMDKTSASVSTKVSQIIAVIISPLELQSELISEKILQVMGHATLIISKPSSKKIRPYLDHTLVFLIDCHRMDFQEIMLHLASTNEAISEFYPTKYWASFNLRTDLQGFIEKELMQAGCKGVFFEKDGIEYFIKGIQDILKGNLWFSRQAMNDALTTTRLPTPVFEEKRITKREKDILIRLIAGESNQKIAEGMGISIHTVKSHLHSVYKKIGVTSRIKAANWGAKNFSLL</sequence>
<comment type="caution">
    <text evidence="3">The sequence shown here is derived from an EMBL/GenBank/DDBJ whole genome shotgun (WGS) entry which is preliminary data.</text>
</comment>
<dbReference type="InterPro" id="IPR000792">
    <property type="entry name" value="Tscrpt_reg_LuxR_C"/>
</dbReference>
<protein>
    <submittedName>
        <fullName evidence="3">Regulatory LuxR family protein</fullName>
    </submittedName>
</protein>
<accession>A0A562S9L6</accession>
<dbReference type="PROSITE" id="PS50043">
    <property type="entry name" value="HTH_LUXR_2"/>
    <property type="match status" value="1"/>
</dbReference>
<dbReference type="SUPFAM" id="SSF46894">
    <property type="entry name" value="C-terminal effector domain of the bipartite response regulators"/>
    <property type="match status" value="1"/>
</dbReference>
<organism evidence="3 4">
    <name type="scientific">Desulfobotulus alkaliphilus</name>
    <dbReference type="NCBI Taxonomy" id="622671"/>
    <lineage>
        <taxon>Bacteria</taxon>
        <taxon>Pseudomonadati</taxon>
        <taxon>Thermodesulfobacteriota</taxon>
        <taxon>Desulfobacteria</taxon>
        <taxon>Desulfobacterales</taxon>
        <taxon>Desulfobacteraceae</taxon>
        <taxon>Desulfobotulus</taxon>
    </lineage>
</organism>
<dbReference type="RefSeq" id="WP_144681083.1">
    <property type="nucleotide sequence ID" value="NZ_VLLC01000001.1"/>
</dbReference>
<dbReference type="PROSITE" id="PS00622">
    <property type="entry name" value="HTH_LUXR_1"/>
    <property type="match status" value="1"/>
</dbReference>
<reference evidence="3 4" key="1">
    <citation type="submission" date="2019-07" db="EMBL/GenBank/DDBJ databases">
        <title>Genome sequencing of 100 strains of the haloalkaliphilic chemolithoautotrophic sulfur-oxidizing bacterium Thioalkalivibrio.</title>
        <authorList>
            <person name="Muyzer G."/>
        </authorList>
    </citation>
    <scope>NUCLEOTIDE SEQUENCE [LARGE SCALE GENOMIC DNA]</scope>
    <source>
        <strain evidence="3 4">ASO4-4</strain>
    </source>
</reference>
<dbReference type="PANTHER" id="PTHR43214:SF38">
    <property type="entry name" value="NITRATE_NITRITE RESPONSE REGULATOR PROTEIN NARL"/>
    <property type="match status" value="1"/>
</dbReference>
<keyword evidence="1" id="KW-0238">DNA-binding</keyword>
<proteinExistence type="predicted"/>
<dbReference type="EMBL" id="VLLC01000001">
    <property type="protein sequence ID" value="TWI77230.1"/>
    <property type="molecule type" value="Genomic_DNA"/>
</dbReference>
<name>A0A562S9L6_9BACT</name>
<dbReference type="Gene3D" id="1.10.10.10">
    <property type="entry name" value="Winged helix-like DNA-binding domain superfamily/Winged helix DNA-binding domain"/>
    <property type="match status" value="1"/>
</dbReference>
<dbReference type="InterPro" id="IPR016032">
    <property type="entry name" value="Sig_transdc_resp-reg_C-effctor"/>
</dbReference>
<gene>
    <name evidence="3" type="ORF">LZ24_00030</name>
</gene>
<dbReference type="Gene3D" id="3.40.50.2300">
    <property type="match status" value="1"/>
</dbReference>
<feature type="domain" description="HTH luxR-type" evidence="2">
    <location>
        <begin position="166"/>
        <end position="231"/>
    </location>
</feature>
<evidence type="ECO:0000256" key="1">
    <source>
        <dbReference type="ARBA" id="ARBA00023125"/>
    </source>
</evidence>
<dbReference type="GO" id="GO:0003677">
    <property type="term" value="F:DNA binding"/>
    <property type="evidence" value="ECO:0007669"/>
    <property type="project" value="UniProtKB-KW"/>
</dbReference>
<dbReference type="AlphaFoldDB" id="A0A562S9L6"/>
<evidence type="ECO:0000313" key="4">
    <source>
        <dbReference type="Proteomes" id="UP000318307"/>
    </source>
</evidence>
<dbReference type="Proteomes" id="UP000318307">
    <property type="component" value="Unassembled WGS sequence"/>
</dbReference>
<dbReference type="SMART" id="SM00421">
    <property type="entry name" value="HTH_LUXR"/>
    <property type="match status" value="1"/>
</dbReference>
<dbReference type="OrthoDB" id="5398077at2"/>
<dbReference type="InterPro" id="IPR039420">
    <property type="entry name" value="WalR-like"/>
</dbReference>
<dbReference type="Pfam" id="PF00196">
    <property type="entry name" value="GerE"/>
    <property type="match status" value="1"/>
</dbReference>
<dbReference type="PRINTS" id="PR00038">
    <property type="entry name" value="HTHLUXR"/>
</dbReference>
<evidence type="ECO:0000259" key="2">
    <source>
        <dbReference type="PROSITE" id="PS50043"/>
    </source>
</evidence>
<evidence type="ECO:0000313" key="3">
    <source>
        <dbReference type="EMBL" id="TWI77230.1"/>
    </source>
</evidence>